<dbReference type="RefSeq" id="WP_184133717.1">
    <property type="nucleotide sequence ID" value="NZ_JACHFL010000008.1"/>
</dbReference>
<keyword evidence="3" id="KW-1185">Reference proteome</keyword>
<feature type="chain" id="PRO_5031171759" evidence="1">
    <location>
        <begin position="19"/>
        <end position="158"/>
    </location>
</feature>
<evidence type="ECO:0000256" key="1">
    <source>
        <dbReference type="SAM" id="SignalP"/>
    </source>
</evidence>
<dbReference type="EMBL" id="JACHFL010000008">
    <property type="protein sequence ID" value="MBB5363977.1"/>
    <property type="molecule type" value="Genomic_DNA"/>
</dbReference>
<organism evidence="2 3">
    <name type="scientific">Deinococcus humi</name>
    <dbReference type="NCBI Taxonomy" id="662880"/>
    <lineage>
        <taxon>Bacteria</taxon>
        <taxon>Thermotogati</taxon>
        <taxon>Deinococcota</taxon>
        <taxon>Deinococci</taxon>
        <taxon>Deinococcales</taxon>
        <taxon>Deinococcaceae</taxon>
        <taxon>Deinococcus</taxon>
    </lineage>
</organism>
<name>A0A7W8NHG6_9DEIO</name>
<dbReference type="Proteomes" id="UP000552709">
    <property type="component" value="Unassembled WGS sequence"/>
</dbReference>
<dbReference type="AlphaFoldDB" id="A0A7W8NHG6"/>
<proteinExistence type="predicted"/>
<reference evidence="2 3" key="1">
    <citation type="submission" date="2020-08" db="EMBL/GenBank/DDBJ databases">
        <title>Genomic Encyclopedia of Type Strains, Phase IV (KMG-IV): sequencing the most valuable type-strain genomes for metagenomic binning, comparative biology and taxonomic classification.</title>
        <authorList>
            <person name="Goeker M."/>
        </authorList>
    </citation>
    <scope>NUCLEOTIDE SEQUENCE [LARGE SCALE GENOMIC DNA]</scope>
    <source>
        <strain evidence="2 3">DSM 27939</strain>
    </source>
</reference>
<gene>
    <name evidence="2" type="ORF">HNQ08_003084</name>
</gene>
<accession>A0A7W8NHG6</accession>
<keyword evidence="1" id="KW-0732">Signal</keyword>
<feature type="signal peptide" evidence="1">
    <location>
        <begin position="1"/>
        <end position="18"/>
    </location>
</feature>
<comment type="caution">
    <text evidence="2">The sequence shown here is derived from an EMBL/GenBank/DDBJ whole genome shotgun (WGS) entry which is preliminary data.</text>
</comment>
<sequence>MNKFNTLAMLTTALSLSASDTTTQSALQSWTDKYMPPLIESAKGLLSGGFNITAVFDLAGETVKAAQELKGIVAGQDRAAIAQVVLVVAAKAALPDMVEPWIIPLLSGDGVKALIESAFLKVFGPDKVPAPAAPVIPLDDDTLGRPATDADFAPSMAK</sequence>
<evidence type="ECO:0000313" key="3">
    <source>
        <dbReference type="Proteomes" id="UP000552709"/>
    </source>
</evidence>
<protein>
    <submittedName>
        <fullName evidence="2">Uncharacterized protein</fullName>
    </submittedName>
</protein>
<evidence type="ECO:0000313" key="2">
    <source>
        <dbReference type="EMBL" id="MBB5363977.1"/>
    </source>
</evidence>